<gene>
    <name evidence="2" type="ORF">DB769_05695</name>
    <name evidence="1" type="ORF">XP315_09750</name>
</gene>
<accession>A0AAQ0YRI0</accession>
<dbReference type="KEGG" id="xpe:BJD13_13695"/>
<evidence type="ECO:0000313" key="3">
    <source>
        <dbReference type="Proteomes" id="UP000035369"/>
    </source>
</evidence>
<evidence type="ECO:0000313" key="4">
    <source>
        <dbReference type="Proteomes" id="UP000289372"/>
    </source>
</evidence>
<keyword evidence="3" id="KW-1185">Reference proteome</keyword>
<reference evidence="1 3" key="1">
    <citation type="submission" date="2015-02" db="EMBL/GenBank/DDBJ databases">
        <title>Whole genome sequencing of multiple isolates of three species of pepper and tomato-infecting xanthomonads reveals genetic diversity in field strains and pinpoints effectors responsible for host specificity.</title>
        <authorList>
            <person name="Schwartz A."/>
            <person name="Dahlbeck D."/>
            <person name="Staskawicz B."/>
            <person name="Bart R."/>
            <person name="Potnis N."/>
            <person name="Minsavage G."/>
            <person name="Timilsina S."/>
            <person name="Goss E."/>
            <person name="Jones J."/>
            <person name="Vallad G."/>
            <person name="Barak J."/>
            <person name="Miller S."/>
            <person name="Ritchie D."/>
            <person name="Martins J.Jr."/>
            <person name="Patane J.S."/>
            <person name="Setubal J.C."/>
        </authorList>
    </citation>
    <scope>NUCLEOTIDE SEQUENCE [LARGE SCALE GENOMIC DNA]</scope>
    <source>
        <strain evidence="1 3">Xp3-15</strain>
    </source>
</reference>
<dbReference type="Proteomes" id="UP000035369">
    <property type="component" value="Unassembled WGS sequence"/>
</dbReference>
<organism evidence="2 4">
    <name type="scientific">Xanthomonas perforans</name>
    <dbReference type="NCBI Taxonomy" id="442694"/>
    <lineage>
        <taxon>Bacteria</taxon>
        <taxon>Pseudomonadati</taxon>
        <taxon>Pseudomonadota</taxon>
        <taxon>Gammaproteobacteria</taxon>
        <taxon>Lysobacterales</taxon>
        <taxon>Lysobacteraceae</taxon>
        <taxon>Xanthomonas</taxon>
    </lineage>
</organism>
<evidence type="ECO:0000313" key="1">
    <source>
        <dbReference type="EMBL" id="KLC06092.1"/>
    </source>
</evidence>
<evidence type="ECO:0000313" key="2">
    <source>
        <dbReference type="EMBL" id="RXD55601.1"/>
    </source>
</evidence>
<dbReference type="AlphaFoldDB" id="A0AAQ0YRI0"/>
<dbReference type="Proteomes" id="UP000289372">
    <property type="component" value="Unassembled WGS sequence"/>
</dbReference>
<sequence length="74" mass="8226">MVPLPRSAWQRQGRIIGVGSRTVHVTDAQHRRRGDMTRSAFAGNTLRTGVRWGIARTSRGRRATMAILRTGDAL</sequence>
<protein>
    <submittedName>
        <fullName evidence="2">Uncharacterized protein</fullName>
    </submittedName>
</protein>
<name>A0AAQ0YRI0_XANPE</name>
<reference evidence="2 4" key="2">
    <citation type="submission" date="2018-02" db="EMBL/GenBank/DDBJ databases">
        <title>Characterization of Xanthomonas diversity in transplant houses and field plants.</title>
        <authorList>
            <person name="Abrahamian P."/>
            <person name="Timilsina S."/>
            <person name="Minsavage G.V."/>
            <person name="Goss E.M."/>
            <person name="Jones J.B."/>
            <person name="Vallad G.E."/>
        </authorList>
    </citation>
    <scope>NUCLEOTIDE SEQUENCE [LARGE SCALE GENOMIC DNA]</scope>
    <source>
        <strain evidence="2 4">GEV2132</strain>
    </source>
</reference>
<dbReference type="EMBL" id="PUUL01000029">
    <property type="protein sequence ID" value="RXD55601.1"/>
    <property type="molecule type" value="Genomic_DNA"/>
</dbReference>
<comment type="caution">
    <text evidence="2">The sequence shown here is derived from an EMBL/GenBank/DDBJ whole genome shotgun (WGS) entry which is preliminary data.</text>
</comment>
<proteinExistence type="predicted"/>
<dbReference type="EMBL" id="JZUY01000038">
    <property type="protein sequence ID" value="KLC06092.1"/>
    <property type="molecule type" value="Genomic_DNA"/>
</dbReference>